<name>A0A0C9WCF3_9AGAM</name>
<dbReference type="OrthoDB" id="2662900at2759"/>
<feature type="region of interest" description="Disordered" evidence="1">
    <location>
        <begin position="69"/>
        <end position="94"/>
    </location>
</feature>
<feature type="region of interest" description="Disordered" evidence="1">
    <location>
        <begin position="220"/>
        <end position="274"/>
    </location>
</feature>
<feature type="compositionally biased region" description="Low complexity" evidence="1">
    <location>
        <begin position="239"/>
        <end position="259"/>
    </location>
</feature>
<feature type="compositionally biased region" description="Basic residues" evidence="1">
    <location>
        <begin position="82"/>
        <end position="92"/>
    </location>
</feature>
<sequence>MDTAAISPRRTREKNATQHPGDILKPTKQRTKAEKAEDDKRLKDAQSAKAQAAKDGIARLAMMELEAEAKEAEAKANQPKPVRPRPRVRSAKGKGVEVGATVSAAGRATASGNISIADVDAITDKAVISGKLTAFAKQATPASDDPNSEIVVVTEKIQRPFVSLKQSISEYKVQSKLNASKKAAANLNGVPKETNKKFALGGLVKSWADNVAEESKPVLNAKHSHTARSSSTTYTPALSTSQSAVSTSSMNTSVSNHSQIPLAPANTPEPNSEIFGDEVDEAAEQAATEKTGKSAHLGQVVGIVCADSDVELEEPLSNMRVASSAVKLDLDVATKLMKPTTALKGREHRTTSSTSVGVTPASLPLQKKPKVEESDLTLTVPSVQPSAAGSSQIQGNHQYGADGYIIEVIKKRSHYSTKDLPVLSDHRWSRGVIATLTLWCGVQPNIWSIPEEEFAAALQIIFDIVYPNVKYRVTTVGSVHAVALQRIAEWRSGFGSAALAMMISFFSNFGCDDDIPEAATHLLGTYGFLQEDPDQPSPDRLFRSDFLIELLASTHLSNIAGFVEVPGWKTRELASGKDAEGIIAIASAALERAVQFIADGTISVEEVLAEMAESPDGKMKIKLPRVLNKATGRESTSVYQFSGVNWGGNTVGYKEAIAKRGRAFVLSTFAAAQHTKSAKTLGSDALHGISDAASESVNPRALLCRFCPIYQRSFTE</sequence>
<dbReference type="HOGENOM" id="CLU_023634_0_0_1"/>
<feature type="compositionally biased region" description="Polar residues" evidence="1">
    <location>
        <begin position="227"/>
        <end position="238"/>
    </location>
</feature>
<accession>A0A0C9WCF3</accession>
<dbReference type="Proteomes" id="UP000053820">
    <property type="component" value="Unassembled WGS sequence"/>
</dbReference>
<feature type="compositionally biased region" description="Basic and acidic residues" evidence="1">
    <location>
        <begin position="31"/>
        <end position="46"/>
    </location>
</feature>
<dbReference type="AlphaFoldDB" id="A0A0C9WCF3"/>
<reference evidence="2 3" key="1">
    <citation type="submission" date="2014-04" db="EMBL/GenBank/DDBJ databases">
        <title>Evolutionary Origins and Diversification of the Mycorrhizal Mutualists.</title>
        <authorList>
            <consortium name="DOE Joint Genome Institute"/>
            <consortium name="Mycorrhizal Genomics Consortium"/>
            <person name="Kohler A."/>
            <person name="Kuo A."/>
            <person name="Nagy L.G."/>
            <person name="Floudas D."/>
            <person name="Copeland A."/>
            <person name="Barry K.W."/>
            <person name="Cichocki N."/>
            <person name="Veneault-Fourrey C."/>
            <person name="LaButti K."/>
            <person name="Lindquist E.A."/>
            <person name="Lipzen A."/>
            <person name="Lundell T."/>
            <person name="Morin E."/>
            <person name="Murat C."/>
            <person name="Riley R."/>
            <person name="Ohm R."/>
            <person name="Sun H."/>
            <person name="Tunlid A."/>
            <person name="Henrissat B."/>
            <person name="Grigoriev I.V."/>
            <person name="Hibbett D.S."/>
            <person name="Martin F."/>
        </authorList>
    </citation>
    <scope>NUCLEOTIDE SEQUENCE [LARGE SCALE GENOMIC DNA]</scope>
    <source>
        <strain evidence="2 3">MD-312</strain>
    </source>
</reference>
<proteinExistence type="predicted"/>
<evidence type="ECO:0000313" key="2">
    <source>
        <dbReference type="EMBL" id="KIJ62071.1"/>
    </source>
</evidence>
<evidence type="ECO:0000313" key="3">
    <source>
        <dbReference type="Proteomes" id="UP000053820"/>
    </source>
</evidence>
<organism evidence="2 3">
    <name type="scientific">Hydnomerulius pinastri MD-312</name>
    <dbReference type="NCBI Taxonomy" id="994086"/>
    <lineage>
        <taxon>Eukaryota</taxon>
        <taxon>Fungi</taxon>
        <taxon>Dikarya</taxon>
        <taxon>Basidiomycota</taxon>
        <taxon>Agaricomycotina</taxon>
        <taxon>Agaricomycetes</taxon>
        <taxon>Agaricomycetidae</taxon>
        <taxon>Boletales</taxon>
        <taxon>Boletales incertae sedis</taxon>
        <taxon>Leucogyrophana</taxon>
    </lineage>
</organism>
<gene>
    <name evidence="2" type="ORF">HYDPIDRAFT_30622</name>
</gene>
<protein>
    <submittedName>
        <fullName evidence="2">Uncharacterized protein</fullName>
    </submittedName>
</protein>
<dbReference type="EMBL" id="KN839857">
    <property type="protein sequence ID" value="KIJ62071.1"/>
    <property type="molecule type" value="Genomic_DNA"/>
</dbReference>
<keyword evidence="3" id="KW-1185">Reference proteome</keyword>
<evidence type="ECO:0000256" key="1">
    <source>
        <dbReference type="SAM" id="MobiDB-lite"/>
    </source>
</evidence>
<feature type="region of interest" description="Disordered" evidence="1">
    <location>
        <begin position="1"/>
        <end position="53"/>
    </location>
</feature>